<dbReference type="GO" id="GO:0005114">
    <property type="term" value="F:type II transforming growth factor beta receptor binding"/>
    <property type="evidence" value="ECO:0007669"/>
    <property type="project" value="TreeGrafter"/>
</dbReference>
<comment type="subcellular location">
    <subcellularLocation>
        <location evidence="1">Cell membrane</location>
        <topology evidence="1">Single-pass type I membrane protein</topology>
    </subcellularLocation>
</comment>
<feature type="transmembrane region" description="Helical" evidence="10">
    <location>
        <begin position="824"/>
        <end position="846"/>
    </location>
</feature>
<dbReference type="InterPro" id="IPR001507">
    <property type="entry name" value="ZP_dom"/>
</dbReference>
<keyword evidence="8" id="KW-0325">Glycoprotein</keyword>
<keyword evidence="3 10" id="KW-0812">Transmembrane</keyword>
<organism evidence="12 13">
    <name type="scientific">Scophthalmus maximus</name>
    <name type="common">Turbot</name>
    <name type="synonym">Psetta maxima</name>
    <dbReference type="NCBI Taxonomy" id="52904"/>
    <lineage>
        <taxon>Eukaryota</taxon>
        <taxon>Metazoa</taxon>
        <taxon>Chordata</taxon>
        <taxon>Craniata</taxon>
        <taxon>Vertebrata</taxon>
        <taxon>Euteleostomi</taxon>
        <taxon>Actinopterygii</taxon>
        <taxon>Neopterygii</taxon>
        <taxon>Teleostei</taxon>
        <taxon>Neoteleostei</taxon>
        <taxon>Acanthomorphata</taxon>
        <taxon>Carangaria</taxon>
        <taxon>Pleuronectiformes</taxon>
        <taxon>Pleuronectoidei</taxon>
        <taxon>Scophthalmidae</taxon>
        <taxon>Scophthalmus</taxon>
    </lineage>
</organism>
<sequence>MNFTPTDECCDGCCEGPISEMVMTPSLPAVGRTLFCLLLLWKRTAAQRGEVQCSVAGPAGAAHPVRGLLETFEAGPGCAARERGSKETHVIAVGRVTSSPDNRVTVLLKPLSLSPSPLRALHLLLSSTLPVSWWLEAERLPPDFPVLVQVSPNSSVQSRALRLHVHTVHLLPFRPRALHRWALKHHGNLSSLTHATRGNRVYIRQGEDPVLPAVCHLQSVFLSPNYLASDLQPQEVQGCVHTEAAGIGPEVHVIKLHSAGSGLCGSLQVEVTVSLVPPVADATAQKVVLILSSAVPVNWAVAAHGVRGHISVHSSNSVSPPYPPEPDLTLSSTLDSDLSAAPDLLVWASESGHTKVTSYTEADLANRFVIQLAGGGTDVLAVTNPLVVRPPWAEERRLRQWLNGGGRGRESFTVQCEDGRLSVTVDQHILQTLSAPVAAVTLQDPACQAQSNGSHFLLVFPVISCGTEGLLLGQPRGVRYKNMMFLWRDQPQTVLALNETERKSKSPLGIHFSCLASVPSTSGPTADNVDEENTPQAGLVPWAPGYPGPDPGVSDLPTPRHRSGPMLILRLFVTENYELRRIGPCVITAGHRVYVEISAKGPLPDAVELKSCVVSPLSDPKKSPFWTVISEGCSSDPSLTLSAEAKDDEEEEAAGDGEREEMESSERGAVHHGDVSLRHIDDGRRREAPVREDQRSTSTAAEEEMQPLRFSFILRPVHNDSVQFLHCSLHMCVSDAAREEPEKELVQNDCQGGLRIPPLVSKSPKHQCEIRNLSRPMVVTQSISSLAPKLLVPPADQRTKRLSVSPLASPDPQHSSYVLQTGPVMGIVFAAFVMGVSLMGGLWCIYNCTAASPTLLGGEGHLTDQTDGGHNTCNPPVLSDQSSSSV</sequence>
<evidence type="ECO:0000256" key="10">
    <source>
        <dbReference type="SAM" id="Phobius"/>
    </source>
</evidence>
<feature type="region of interest" description="Disordered" evidence="9">
    <location>
        <begin position="862"/>
        <end position="886"/>
    </location>
</feature>
<reference evidence="12" key="1">
    <citation type="submission" date="2023-05" db="EMBL/GenBank/DDBJ databases">
        <title>High-quality long-read genome of Scophthalmus maximus.</title>
        <authorList>
            <person name="Lien S."/>
            <person name="Martinez P."/>
        </authorList>
    </citation>
    <scope>NUCLEOTIDE SEQUENCE [LARGE SCALE GENOMIC DNA]</scope>
</reference>
<name>A0A8D2ZM93_SCOMX</name>
<proteinExistence type="predicted"/>
<dbReference type="Proteomes" id="UP000694558">
    <property type="component" value="Chromosome 19"/>
</dbReference>
<dbReference type="GO" id="GO:0017015">
    <property type="term" value="P:regulation of transforming growth factor beta receptor signaling pathway"/>
    <property type="evidence" value="ECO:0007669"/>
    <property type="project" value="TreeGrafter"/>
</dbReference>
<evidence type="ECO:0000256" key="4">
    <source>
        <dbReference type="ARBA" id="ARBA00022729"/>
    </source>
</evidence>
<keyword evidence="7" id="KW-1015">Disulfide bond</keyword>
<dbReference type="Pfam" id="PF26060">
    <property type="entry name" value="TGFBR3_N"/>
    <property type="match status" value="2"/>
</dbReference>
<keyword evidence="6 10" id="KW-0472">Membrane</keyword>
<dbReference type="PANTHER" id="PTHR14002">
    <property type="entry name" value="ENDOGLIN/TGF-BETA RECEPTOR TYPE III"/>
    <property type="match status" value="1"/>
</dbReference>
<dbReference type="PANTHER" id="PTHR14002:SF56">
    <property type="entry name" value="TRANSFORMING GROWTH FACTOR BETA RECEPTOR TYPE 3-LIKE ISOFORM X1"/>
    <property type="match status" value="1"/>
</dbReference>
<protein>
    <recommendedName>
        <fullName evidence="11">ZP domain-containing protein</fullName>
    </recommendedName>
</protein>
<reference evidence="12" key="2">
    <citation type="submission" date="2025-08" db="UniProtKB">
        <authorList>
            <consortium name="Ensembl"/>
        </authorList>
    </citation>
    <scope>IDENTIFICATION</scope>
</reference>
<evidence type="ECO:0000259" key="11">
    <source>
        <dbReference type="PROSITE" id="PS51034"/>
    </source>
</evidence>
<dbReference type="GO" id="GO:0001837">
    <property type="term" value="P:epithelial to mesenchymal transition"/>
    <property type="evidence" value="ECO:0007669"/>
    <property type="project" value="TreeGrafter"/>
</dbReference>
<dbReference type="Gene3D" id="2.60.40.3210">
    <property type="entry name" value="Zona pellucida, ZP-N domain"/>
    <property type="match status" value="1"/>
</dbReference>
<dbReference type="InterPro" id="IPR055355">
    <property type="entry name" value="ZP-C"/>
</dbReference>
<dbReference type="GeneTree" id="ENSGT00530000063861"/>
<keyword evidence="4" id="KW-0732">Signal</keyword>
<feature type="compositionally biased region" description="Basic and acidic residues" evidence="9">
    <location>
        <begin position="662"/>
        <end position="695"/>
    </location>
</feature>
<evidence type="ECO:0000256" key="9">
    <source>
        <dbReference type="SAM" id="MobiDB-lite"/>
    </source>
</evidence>
<evidence type="ECO:0000313" key="13">
    <source>
        <dbReference type="Proteomes" id="UP000694558"/>
    </source>
</evidence>
<keyword evidence="5 10" id="KW-1133">Transmembrane helix</keyword>
<dbReference type="GO" id="GO:0005024">
    <property type="term" value="F:transforming growth factor beta receptor activity"/>
    <property type="evidence" value="ECO:0007669"/>
    <property type="project" value="TreeGrafter"/>
</dbReference>
<dbReference type="GO" id="GO:0050431">
    <property type="term" value="F:transforming growth factor beta binding"/>
    <property type="evidence" value="ECO:0007669"/>
    <property type="project" value="TreeGrafter"/>
</dbReference>
<dbReference type="Ensembl" id="ENSSMAT00000004536.2">
    <property type="protein sequence ID" value="ENSSMAP00000004465.2"/>
    <property type="gene ID" value="ENSSMAG00000002778.2"/>
</dbReference>
<feature type="region of interest" description="Disordered" evidence="9">
    <location>
        <begin position="637"/>
        <end position="703"/>
    </location>
</feature>
<dbReference type="Gene3D" id="2.60.40.4100">
    <property type="entry name" value="Zona pellucida, ZP-C domain"/>
    <property type="match status" value="1"/>
</dbReference>
<evidence type="ECO:0000256" key="7">
    <source>
        <dbReference type="ARBA" id="ARBA00023157"/>
    </source>
</evidence>
<evidence type="ECO:0000256" key="2">
    <source>
        <dbReference type="ARBA" id="ARBA00022475"/>
    </source>
</evidence>
<evidence type="ECO:0000256" key="1">
    <source>
        <dbReference type="ARBA" id="ARBA00004251"/>
    </source>
</evidence>
<evidence type="ECO:0000256" key="6">
    <source>
        <dbReference type="ARBA" id="ARBA00023136"/>
    </source>
</evidence>
<evidence type="ECO:0000256" key="8">
    <source>
        <dbReference type="ARBA" id="ARBA00023180"/>
    </source>
</evidence>
<keyword evidence="2" id="KW-1003">Cell membrane</keyword>
<feature type="domain" description="ZP" evidence="11">
    <location>
        <begin position="415"/>
        <end position="757"/>
    </location>
</feature>
<dbReference type="AlphaFoldDB" id="A0A8D2ZM93"/>
<evidence type="ECO:0000313" key="12">
    <source>
        <dbReference type="Ensembl" id="ENSSMAP00000004465.2"/>
    </source>
</evidence>
<dbReference type="GO" id="GO:0016477">
    <property type="term" value="P:cell migration"/>
    <property type="evidence" value="ECO:0007669"/>
    <property type="project" value="TreeGrafter"/>
</dbReference>
<feature type="compositionally biased region" description="Acidic residues" evidence="9">
    <location>
        <begin position="646"/>
        <end position="661"/>
    </location>
</feature>
<dbReference type="PROSITE" id="PS51034">
    <property type="entry name" value="ZP_2"/>
    <property type="match status" value="1"/>
</dbReference>
<dbReference type="SMART" id="SM00241">
    <property type="entry name" value="ZP"/>
    <property type="match status" value="1"/>
</dbReference>
<feature type="compositionally biased region" description="Polar residues" evidence="9">
    <location>
        <begin position="863"/>
        <end position="886"/>
    </location>
</feature>
<evidence type="ECO:0000256" key="5">
    <source>
        <dbReference type="ARBA" id="ARBA00022989"/>
    </source>
</evidence>
<dbReference type="InterPro" id="IPR058899">
    <property type="entry name" value="TGFBR3/Endoglin-like_N"/>
</dbReference>
<dbReference type="Pfam" id="PF00100">
    <property type="entry name" value="Zona_pellucida"/>
    <property type="match status" value="1"/>
</dbReference>
<dbReference type="GO" id="GO:0007179">
    <property type="term" value="P:transforming growth factor beta receptor signaling pathway"/>
    <property type="evidence" value="ECO:0007669"/>
    <property type="project" value="TreeGrafter"/>
</dbReference>
<evidence type="ECO:0000256" key="3">
    <source>
        <dbReference type="ARBA" id="ARBA00022692"/>
    </source>
</evidence>
<dbReference type="InterPro" id="IPR042235">
    <property type="entry name" value="ZP-C_dom"/>
</dbReference>
<gene>
    <name evidence="12" type="primary">engl</name>
</gene>
<dbReference type="GO" id="GO:0005539">
    <property type="term" value="F:glycosaminoglycan binding"/>
    <property type="evidence" value="ECO:0007669"/>
    <property type="project" value="TreeGrafter"/>
</dbReference>
<accession>A0A8D2ZM93</accession>